<dbReference type="InterPro" id="IPR013249">
    <property type="entry name" value="RNA_pol_sigma70_r4_t2"/>
</dbReference>
<keyword evidence="3" id="KW-0731">Sigma factor</keyword>
<evidence type="ECO:0000256" key="2">
    <source>
        <dbReference type="ARBA" id="ARBA00023015"/>
    </source>
</evidence>
<dbReference type="NCBIfam" id="TIGR02937">
    <property type="entry name" value="sigma70-ECF"/>
    <property type="match status" value="1"/>
</dbReference>
<accession>A0A2Z3GDH6</accession>
<dbReference type="InterPro" id="IPR007627">
    <property type="entry name" value="RNA_pol_sigma70_r2"/>
</dbReference>
<feature type="domain" description="RNA polymerase sigma factor 70 region 4 type 2" evidence="6">
    <location>
        <begin position="123"/>
        <end position="173"/>
    </location>
</feature>
<evidence type="ECO:0000313" key="7">
    <source>
        <dbReference type="EMBL" id="AWM31639.1"/>
    </source>
</evidence>
<dbReference type="GO" id="GO:0016987">
    <property type="term" value="F:sigma factor activity"/>
    <property type="evidence" value="ECO:0007669"/>
    <property type="project" value="UniProtKB-KW"/>
</dbReference>
<keyword evidence="4" id="KW-0804">Transcription</keyword>
<proteinExistence type="inferred from homology"/>
<dbReference type="InterPro" id="IPR013324">
    <property type="entry name" value="RNA_pol_sigma_r3/r4-like"/>
</dbReference>
<dbReference type="Proteomes" id="UP000245999">
    <property type="component" value="Chromosome"/>
</dbReference>
<evidence type="ECO:0000259" key="6">
    <source>
        <dbReference type="Pfam" id="PF08281"/>
    </source>
</evidence>
<evidence type="ECO:0000313" key="8">
    <source>
        <dbReference type="Proteomes" id="UP000245999"/>
    </source>
</evidence>
<dbReference type="PANTHER" id="PTHR43133">
    <property type="entry name" value="RNA POLYMERASE ECF-TYPE SIGMA FACTO"/>
    <property type="match status" value="1"/>
</dbReference>
<sequence length="177" mass="19953">MPEDETQLVQLLRAGDGAAMARFYERYRGALLTQVRRLVRDPQSAEDVLQEGLLKVWLAVATYDPARGRFYTWAARICVNAAVDYLRSRAVRQGQRTASIATLALTGAEPAAPVVFWPEHIGLADLLNHLRPEHRRTLELLYFGGYTYSEVAEELAVPLSTVKTWASAAKRRLARWL</sequence>
<dbReference type="OrthoDB" id="9784272at2"/>
<comment type="similarity">
    <text evidence="1">Belongs to the sigma-70 factor family. ECF subfamily.</text>
</comment>
<keyword evidence="8" id="KW-1185">Reference proteome</keyword>
<dbReference type="EMBL" id="CP029145">
    <property type="protein sequence ID" value="AWM31639.1"/>
    <property type="molecule type" value="Genomic_DNA"/>
</dbReference>
<dbReference type="AlphaFoldDB" id="A0A2Z3GDH6"/>
<dbReference type="Gene3D" id="1.10.1740.10">
    <property type="match status" value="1"/>
</dbReference>
<dbReference type="CDD" id="cd06171">
    <property type="entry name" value="Sigma70_r4"/>
    <property type="match status" value="1"/>
</dbReference>
<dbReference type="InterPro" id="IPR039425">
    <property type="entry name" value="RNA_pol_sigma-70-like"/>
</dbReference>
<dbReference type="SUPFAM" id="SSF88659">
    <property type="entry name" value="Sigma3 and sigma4 domains of RNA polymerase sigma factors"/>
    <property type="match status" value="1"/>
</dbReference>
<evidence type="ECO:0000256" key="3">
    <source>
        <dbReference type="ARBA" id="ARBA00023082"/>
    </source>
</evidence>
<feature type="domain" description="RNA polymerase sigma-70 region 2" evidence="5">
    <location>
        <begin position="23"/>
        <end position="90"/>
    </location>
</feature>
<dbReference type="Pfam" id="PF04542">
    <property type="entry name" value="Sigma70_r2"/>
    <property type="match status" value="1"/>
</dbReference>
<dbReference type="GO" id="GO:0006352">
    <property type="term" value="P:DNA-templated transcription initiation"/>
    <property type="evidence" value="ECO:0007669"/>
    <property type="project" value="InterPro"/>
</dbReference>
<evidence type="ECO:0000256" key="4">
    <source>
        <dbReference type="ARBA" id="ARBA00023163"/>
    </source>
</evidence>
<dbReference type="InterPro" id="IPR036388">
    <property type="entry name" value="WH-like_DNA-bd_sf"/>
</dbReference>
<dbReference type="KEGG" id="hnv:DDQ68_01830"/>
<dbReference type="Gene3D" id="1.10.10.10">
    <property type="entry name" value="Winged helix-like DNA-binding domain superfamily/Winged helix DNA-binding domain"/>
    <property type="match status" value="1"/>
</dbReference>
<dbReference type="RefSeq" id="WP_109652620.1">
    <property type="nucleotide sequence ID" value="NZ_CP029145.1"/>
</dbReference>
<evidence type="ECO:0000256" key="1">
    <source>
        <dbReference type="ARBA" id="ARBA00010641"/>
    </source>
</evidence>
<organism evidence="7 8">
    <name type="scientific">Hymenobacter nivis</name>
    <dbReference type="NCBI Taxonomy" id="1850093"/>
    <lineage>
        <taxon>Bacteria</taxon>
        <taxon>Pseudomonadati</taxon>
        <taxon>Bacteroidota</taxon>
        <taxon>Cytophagia</taxon>
        <taxon>Cytophagales</taxon>
        <taxon>Hymenobacteraceae</taxon>
        <taxon>Hymenobacter</taxon>
    </lineage>
</organism>
<dbReference type="InterPro" id="IPR013325">
    <property type="entry name" value="RNA_pol_sigma_r2"/>
</dbReference>
<gene>
    <name evidence="7" type="ORF">DDQ68_01830</name>
</gene>
<dbReference type="GO" id="GO:0003677">
    <property type="term" value="F:DNA binding"/>
    <property type="evidence" value="ECO:0007669"/>
    <property type="project" value="InterPro"/>
</dbReference>
<evidence type="ECO:0000259" key="5">
    <source>
        <dbReference type="Pfam" id="PF04542"/>
    </source>
</evidence>
<dbReference type="SUPFAM" id="SSF88946">
    <property type="entry name" value="Sigma2 domain of RNA polymerase sigma factors"/>
    <property type="match status" value="1"/>
</dbReference>
<name>A0A2Z3GDH6_9BACT</name>
<dbReference type="PANTHER" id="PTHR43133:SF62">
    <property type="entry name" value="RNA POLYMERASE SIGMA FACTOR SIGZ"/>
    <property type="match status" value="1"/>
</dbReference>
<protein>
    <submittedName>
        <fullName evidence="7">RNA polymerase subunit sigma-70</fullName>
    </submittedName>
</protein>
<dbReference type="Pfam" id="PF08281">
    <property type="entry name" value="Sigma70_r4_2"/>
    <property type="match status" value="1"/>
</dbReference>
<keyword evidence="2" id="KW-0805">Transcription regulation</keyword>
<dbReference type="InterPro" id="IPR014284">
    <property type="entry name" value="RNA_pol_sigma-70_dom"/>
</dbReference>
<reference evidence="8" key="1">
    <citation type="submission" date="2018-04" db="EMBL/GenBank/DDBJ databases">
        <title>Complete genome of Antarctic heterotrophic bacterium Hymenobacter nivis.</title>
        <authorList>
            <person name="Terashima M."/>
        </authorList>
    </citation>
    <scope>NUCLEOTIDE SEQUENCE [LARGE SCALE GENOMIC DNA]</scope>
    <source>
        <strain evidence="8">NBRC 111535</strain>
    </source>
</reference>